<reference evidence="1" key="1">
    <citation type="submission" date="2013-07" db="EMBL/GenBank/DDBJ databases">
        <title>The genome of an arbuscular mycorrhizal fungus provides insights into the evolution of the oldest plant symbiosis.</title>
        <authorList>
            <consortium name="DOE Joint Genome Institute"/>
            <person name="Tisserant E."/>
            <person name="Malbreil M."/>
            <person name="Kuo A."/>
            <person name="Kohler A."/>
            <person name="Symeonidi A."/>
            <person name="Balestrini R."/>
            <person name="Charron P."/>
            <person name="Duensing N."/>
            <person name="Frei-dit-Frey N."/>
            <person name="Gianinazzi-Pearson V."/>
            <person name="Gilbert B."/>
            <person name="Handa Y."/>
            <person name="Hijri M."/>
            <person name="Kaul R."/>
            <person name="Kawaguchi M."/>
            <person name="Krajinski F."/>
            <person name="Lammers P."/>
            <person name="Lapierre D."/>
            <person name="Masclaux F.G."/>
            <person name="Murat C."/>
            <person name="Morin E."/>
            <person name="Ndikumana S."/>
            <person name="Pagni M."/>
            <person name="Petitpierre D."/>
            <person name="Requena N."/>
            <person name="Rosikiewicz P."/>
            <person name="Riley R."/>
            <person name="Saito K."/>
            <person name="San Clemente H."/>
            <person name="Shapiro H."/>
            <person name="van Tuinen D."/>
            <person name="Becard G."/>
            <person name="Bonfante P."/>
            <person name="Paszkowski U."/>
            <person name="Shachar-Hill Y."/>
            <person name="Young J.P."/>
            <person name="Sanders I.R."/>
            <person name="Henrissat B."/>
            <person name="Rensing S.A."/>
            <person name="Grigoriev I.V."/>
            <person name="Corradi N."/>
            <person name="Roux C."/>
            <person name="Martin F."/>
        </authorList>
    </citation>
    <scope>NUCLEOTIDE SEQUENCE</scope>
    <source>
        <strain evidence="1">DAOM 197198</strain>
    </source>
</reference>
<organism evidence="1">
    <name type="scientific">Rhizophagus irregularis (strain DAOM 181602 / DAOM 197198 / MUCL 43194)</name>
    <name type="common">Arbuscular mycorrhizal fungus</name>
    <name type="synonym">Glomus intraradices</name>
    <dbReference type="NCBI Taxonomy" id="747089"/>
    <lineage>
        <taxon>Eukaryota</taxon>
        <taxon>Fungi</taxon>
        <taxon>Fungi incertae sedis</taxon>
        <taxon>Mucoromycota</taxon>
        <taxon>Glomeromycotina</taxon>
        <taxon>Glomeromycetes</taxon>
        <taxon>Glomerales</taxon>
        <taxon>Glomeraceae</taxon>
        <taxon>Rhizophagus</taxon>
    </lineage>
</organism>
<dbReference type="AlphaFoldDB" id="U9UMR0"/>
<dbReference type="EMBL" id="KI277886">
    <property type="protein sequence ID" value="ESA19868.1"/>
    <property type="molecule type" value="Genomic_DNA"/>
</dbReference>
<protein>
    <submittedName>
        <fullName evidence="1">Uncharacterized protein</fullName>
    </submittedName>
</protein>
<accession>U9UMR0</accession>
<dbReference type="HOGENOM" id="CLU_2689040_0_0_1"/>
<gene>
    <name evidence="1" type="ORF">GLOINDRAFT_19154</name>
</gene>
<name>U9UMR0_RHIID</name>
<dbReference type="VEuPathDB" id="FungiDB:RhiirFUN_013549"/>
<sequence length="74" mass="9007">MVRQNVMSMEKPSLKSFLEFRLKEGNLKSEEEKHFRYKCEINIISKYYHTETSEIGQKLLTWNQNFKAKFIQFI</sequence>
<proteinExistence type="predicted"/>
<evidence type="ECO:0000313" key="1">
    <source>
        <dbReference type="EMBL" id="ESA19868.1"/>
    </source>
</evidence>